<organism evidence="2 3">
    <name type="scientific">Imtechella halotolerans K1</name>
    <dbReference type="NCBI Taxonomy" id="946077"/>
    <lineage>
        <taxon>Bacteria</taxon>
        <taxon>Pseudomonadati</taxon>
        <taxon>Bacteroidota</taxon>
        <taxon>Flavobacteriia</taxon>
        <taxon>Flavobacteriales</taxon>
        <taxon>Flavobacteriaceae</taxon>
        <taxon>Imtechella</taxon>
    </lineage>
</organism>
<dbReference type="Proteomes" id="UP000005938">
    <property type="component" value="Unassembled WGS sequence"/>
</dbReference>
<keyword evidence="1" id="KW-0472">Membrane</keyword>
<accession>I0WJW3</accession>
<evidence type="ECO:0000256" key="1">
    <source>
        <dbReference type="SAM" id="Phobius"/>
    </source>
</evidence>
<proteinExistence type="predicted"/>
<dbReference type="eggNOG" id="ENOG502ZXYX">
    <property type="taxonomic scope" value="Bacteria"/>
</dbReference>
<keyword evidence="1" id="KW-0812">Transmembrane</keyword>
<evidence type="ECO:0008006" key="4">
    <source>
        <dbReference type="Google" id="ProtNLM"/>
    </source>
</evidence>
<keyword evidence="3" id="KW-1185">Reference proteome</keyword>
<gene>
    <name evidence="2" type="ORF">W5A_01610</name>
</gene>
<dbReference type="EMBL" id="AJJU01000002">
    <property type="protein sequence ID" value="EID76679.1"/>
    <property type="molecule type" value="Genomic_DNA"/>
</dbReference>
<comment type="caution">
    <text evidence="2">The sequence shown here is derived from an EMBL/GenBank/DDBJ whole genome shotgun (WGS) entry which is preliminary data.</text>
</comment>
<feature type="transmembrane region" description="Helical" evidence="1">
    <location>
        <begin position="6"/>
        <end position="26"/>
    </location>
</feature>
<feature type="transmembrane region" description="Helical" evidence="1">
    <location>
        <begin position="114"/>
        <end position="134"/>
    </location>
</feature>
<name>I0WJW3_9FLAO</name>
<reference evidence="2 3" key="1">
    <citation type="journal article" date="2012" name="J. Bacteriol.">
        <title>Genome Sequence of the Halotolerant Bacterium Imtechella halotolerans K1T.</title>
        <authorList>
            <person name="Kumar S."/>
            <person name="Vikram S."/>
            <person name="Subramanian S."/>
            <person name="Raghava G.P."/>
            <person name="Pinnaka A.K."/>
        </authorList>
    </citation>
    <scope>NUCLEOTIDE SEQUENCE [LARGE SCALE GENOMIC DNA]</scope>
    <source>
        <strain evidence="2 3">K1</strain>
    </source>
</reference>
<sequence length="139" mass="15929">MIHSYWAYLVLLVLVVAVINSIIGFSSNKSFSDKDLRISLFGLIFTHIQFLIGFILYFVSDRFAAWGELGMGVMKNSELRKLLVEHPLMITIAIALITIGWSKHKKELTDKRKFGKIAFFYGVGLLFILAVIPWNQWFA</sequence>
<keyword evidence="1" id="KW-1133">Transmembrane helix</keyword>
<dbReference type="STRING" id="946077.W5A_01610"/>
<feature type="transmembrane region" description="Helical" evidence="1">
    <location>
        <begin position="38"/>
        <end position="59"/>
    </location>
</feature>
<evidence type="ECO:0000313" key="3">
    <source>
        <dbReference type="Proteomes" id="UP000005938"/>
    </source>
</evidence>
<evidence type="ECO:0000313" key="2">
    <source>
        <dbReference type="EMBL" id="EID76679.1"/>
    </source>
</evidence>
<dbReference type="AlphaFoldDB" id="I0WJW3"/>
<protein>
    <recommendedName>
        <fullName evidence="4">50S ribosomal protein L27</fullName>
    </recommendedName>
</protein>
<feature type="transmembrane region" description="Helical" evidence="1">
    <location>
        <begin position="79"/>
        <end position="102"/>
    </location>
</feature>
<dbReference type="PATRIC" id="fig|946077.3.peg.331"/>